<dbReference type="Gene3D" id="3.30.565.10">
    <property type="entry name" value="Histidine kinase-like ATPase, C-terminal domain"/>
    <property type="match status" value="1"/>
</dbReference>
<dbReference type="InterPro" id="IPR035965">
    <property type="entry name" value="PAS-like_dom_sf"/>
</dbReference>
<dbReference type="Pfam" id="PF00072">
    <property type="entry name" value="Response_reg"/>
    <property type="match status" value="1"/>
</dbReference>
<dbReference type="SUPFAM" id="SSF55874">
    <property type="entry name" value="ATPase domain of HSP90 chaperone/DNA topoisomerase II/histidine kinase"/>
    <property type="match status" value="1"/>
</dbReference>
<dbReference type="Gene3D" id="3.40.50.2300">
    <property type="match status" value="1"/>
</dbReference>
<evidence type="ECO:0000256" key="4">
    <source>
        <dbReference type="PROSITE-ProRule" id="PRU00169"/>
    </source>
</evidence>
<dbReference type="InterPro" id="IPR004358">
    <property type="entry name" value="Sig_transdc_His_kin-like_C"/>
</dbReference>
<dbReference type="PROSITE" id="PS50109">
    <property type="entry name" value="HIS_KIN"/>
    <property type="match status" value="1"/>
</dbReference>
<gene>
    <name evidence="9" type="ORF">OKA04_15065</name>
</gene>
<organism evidence="9 10">
    <name type="scientific">Luteolibacter flavescens</name>
    <dbReference type="NCBI Taxonomy" id="1859460"/>
    <lineage>
        <taxon>Bacteria</taxon>
        <taxon>Pseudomonadati</taxon>
        <taxon>Verrucomicrobiota</taxon>
        <taxon>Verrucomicrobiia</taxon>
        <taxon>Verrucomicrobiales</taxon>
        <taxon>Verrucomicrobiaceae</taxon>
        <taxon>Luteolibacter</taxon>
    </lineage>
</organism>
<evidence type="ECO:0000256" key="2">
    <source>
        <dbReference type="ARBA" id="ARBA00012438"/>
    </source>
</evidence>
<dbReference type="SUPFAM" id="SSF47384">
    <property type="entry name" value="Homodimeric domain of signal transducing histidine kinase"/>
    <property type="match status" value="1"/>
</dbReference>
<dbReference type="RefSeq" id="WP_264502012.1">
    <property type="nucleotide sequence ID" value="NZ_JAPDDS010000008.1"/>
</dbReference>
<dbReference type="Gene3D" id="2.10.70.100">
    <property type="match status" value="2"/>
</dbReference>
<dbReference type="Gene3D" id="1.10.287.130">
    <property type="match status" value="1"/>
</dbReference>
<dbReference type="InterPro" id="IPR011006">
    <property type="entry name" value="CheY-like_superfamily"/>
</dbReference>
<dbReference type="SMART" id="SM00086">
    <property type="entry name" value="PAC"/>
    <property type="match status" value="2"/>
</dbReference>
<dbReference type="Pfam" id="PF02518">
    <property type="entry name" value="HATPase_c"/>
    <property type="match status" value="1"/>
</dbReference>
<comment type="catalytic activity">
    <reaction evidence="1">
        <text>ATP + protein L-histidine = ADP + protein N-phospho-L-histidine.</text>
        <dbReference type="EC" id="2.7.13.3"/>
    </reaction>
</comment>
<dbReference type="SMART" id="SM00387">
    <property type="entry name" value="HATPase_c"/>
    <property type="match status" value="1"/>
</dbReference>
<dbReference type="PROSITE" id="PS50113">
    <property type="entry name" value="PAC"/>
    <property type="match status" value="2"/>
</dbReference>
<dbReference type="PROSITE" id="PS50110">
    <property type="entry name" value="RESPONSE_REGULATORY"/>
    <property type="match status" value="1"/>
</dbReference>
<dbReference type="InterPro" id="IPR000014">
    <property type="entry name" value="PAS"/>
</dbReference>
<dbReference type="Proteomes" id="UP001207930">
    <property type="component" value="Unassembled WGS sequence"/>
</dbReference>
<accession>A0ABT3FRH9</accession>
<dbReference type="SMART" id="SM00388">
    <property type="entry name" value="HisKA"/>
    <property type="match status" value="1"/>
</dbReference>
<feature type="domain" description="PAC" evidence="8">
    <location>
        <begin position="100"/>
        <end position="152"/>
    </location>
</feature>
<feature type="modified residue" description="4-aspartylphosphate" evidence="4">
    <location>
        <position position="596"/>
    </location>
</feature>
<reference evidence="9 10" key="1">
    <citation type="submission" date="2022-10" db="EMBL/GenBank/DDBJ databases">
        <title>Luteolibacter flavescens strain MCCC 1K03193, whole genome shotgun sequencing project.</title>
        <authorList>
            <person name="Zhao G."/>
            <person name="Shen L."/>
        </authorList>
    </citation>
    <scope>NUCLEOTIDE SEQUENCE [LARGE SCALE GENOMIC DNA]</scope>
    <source>
        <strain evidence="9 10">MCCC 1K03193</strain>
    </source>
</reference>
<protein>
    <recommendedName>
        <fullName evidence="2">histidine kinase</fullName>
        <ecNumber evidence="2">2.7.13.3</ecNumber>
    </recommendedName>
</protein>
<evidence type="ECO:0000256" key="3">
    <source>
        <dbReference type="ARBA" id="ARBA00022553"/>
    </source>
</evidence>
<dbReference type="InterPro" id="IPR001789">
    <property type="entry name" value="Sig_transdc_resp-reg_receiver"/>
</dbReference>
<dbReference type="InterPro" id="IPR001610">
    <property type="entry name" value="PAC"/>
</dbReference>
<dbReference type="CDD" id="cd00075">
    <property type="entry name" value="HATPase"/>
    <property type="match status" value="1"/>
</dbReference>
<dbReference type="InterPro" id="IPR003594">
    <property type="entry name" value="HATPase_dom"/>
</dbReference>
<dbReference type="Gene3D" id="3.30.450.20">
    <property type="entry name" value="PAS domain"/>
    <property type="match status" value="2"/>
</dbReference>
<evidence type="ECO:0000259" key="6">
    <source>
        <dbReference type="PROSITE" id="PS50109"/>
    </source>
</evidence>
<dbReference type="CDD" id="cd00082">
    <property type="entry name" value="HisKA"/>
    <property type="match status" value="1"/>
</dbReference>
<dbReference type="InterPro" id="IPR003661">
    <property type="entry name" value="HisK_dim/P_dom"/>
</dbReference>
<proteinExistence type="predicted"/>
<dbReference type="CDD" id="cd00130">
    <property type="entry name" value="PAS"/>
    <property type="match status" value="1"/>
</dbReference>
<dbReference type="SMART" id="SM00448">
    <property type="entry name" value="REC"/>
    <property type="match status" value="1"/>
</dbReference>
<keyword evidence="5" id="KW-0175">Coiled coil</keyword>
<name>A0ABT3FRH9_9BACT</name>
<feature type="domain" description="Histidine kinase" evidence="6">
    <location>
        <begin position="308"/>
        <end position="526"/>
    </location>
</feature>
<dbReference type="InterPro" id="IPR005467">
    <property type="entry name" value="His_kinase_dom"/>
</dbReference>
<dbReference type="CDD" id="cd17580">
    <property type="entry name" value="REC_2_DhkD-like"/>
    <property type="match status" value="1"/>
</dbReference>
<dbReference type="NCBIfam" id="TIGR00229">
    <property type="entry name" value="sensory_box"/>
    <property type="match status" value="2"/>
</dbReference>
<dbReference type="EC" id="2.7.13.3" evidence="2"/>
<dbReference type="EMBL" id="JAPDDS010000008">
    <property type="protein sequence ID" value="MCW1886057.1"/>
    <property type="molecule type" value="Genomic_DNA"/>
</dbReference>
<evidence type="ECO:0000313" key="10">
    <source>
        <dbReference type="Proteomes" id="UP001207930"/>
    </source>
</evidence>
<dbReference type="InterPro" id="IPR036890">
    <property type="entry name" value="HATPase_C_sf"/>
</dbReference>
<dbReference type="Pfam" id="PF00512">
    <property type="entry name" value="HisKA"/>
    <property type="match status" value="1"/>
</dbReference>
<evidence type="ECO:0000256" key="1">
    <source>
        <dbReference type="ARBA" id="ARBA00000085"/>
    </source>
</evidence>
<dbReference type="PANTHER" id="PTHR43547">
    <property type="entry name" value="TWO-COMPONENT HISTIDINE KINASE"/>
    <property type="match status" value="1"/>
</dbReference>
<sequence length="668" mass="72646">MASSDQPVESIHPGELEKALRDARSRLDTTLAAAEIGTWEYDVVNNLVTADPNMARIFGIDESIATTGAPIEEYIRSIHPDDVEGVLSEIGRGIDSGDRYEAEYRLIGSDGTIRWVVARGRITRDDAGRAIRLPGVVVDITPQRLAELELRATHSRWHLALESAGLGAWNIDPATMTMRTDNRFRMIFHGSIAPISYEQSFAALHPDDAARVRDAVAASVDPESAVPYSEEYRVIHPDGSVHWVASKGRANFEGTGASRRLVSFDGTVSDITERKNAEAEHRKTETALRELAAKLSEADRRKDEFLATLAHELRNPLAPIRTGLEVMRMSGDKPEVVERLRRMMEQQTTQLVRLIDDLMDMSRITSGKIQLSSGSILLAPVIHSAIDAVQSAIDQAGHRLEIDLPASTPPVTGDPARIAQVVSNLLTNAVRYTNPGGTISLSVAAADGQAVIRVKDNGIGISPDMLEAVFEMFRQTDQVGQRSRGGLGIGLTLVQRLVDLHGGSVQALSDGLGHGSEFVVRLPLCTREDSGEASIAGPEMPPPAPRRILVVDDNLDAAETLSLSLTIGGNEVRTAHDGEDCIAAAAAFLPDIILMDIGMPRMDGYEAAREIRRQPWSTGMVLVALTGWGQESDRDKTRDAGFDHHLVKPVEPAALMDLMRSLEKETPL</sequence>
<dbReference type="SUPFAM" id="SSF52172">
    <property type="entry name" value="CheY-like"/>
    <property type="match status" value="1"/>
</dbReference>
<keyword evidence="3 4" id="KW-0597">Phosphoprotein</keyword>
<dbReference type="InterPro" id="IPR013655">
    <property type="entry name" value="PAS_fold_3"/>
</dbReference>
<feature type="coiled-coil region" evidence="5">
    <location>
        <begin position="274"/>
        <end position="308"/>
    </location>
</feature>
<feature type="domain" description="Response regulatory" evidence="7">
    <location>
        <begin position="547"/>
        <end position="663"/>
    </location>
</feature>
<evidence type="ECO:0000259" key="7">
    <source>
        <dbReference type="PROSITE" id="PS50110"/>
    </source>
</evidence>
<evidence type="ECO:0000313" key="9">
    <source>
        <dbReference type="EMBL" id="MCW1886057.1"/>
    </source>
</evidence>
<dbReference type="SUPFAM" id="SSF55785">
    <property type="entry name" value="PYP-like sensor domain (PAS domain)"/>
    <property type="match status" value="2"/>
</dbReference>
<dbReference type="PRINTS" id="PR00344">
    <property type="entry name" value="BCTRLSENSOR"/>
</dbReference>
<feature type="domain" description="PAC" evidence="8">
    <location>
        <begin position="228"/>
        <end position="283"/>
    </location>
</feature>
<keyword evidence="10" id="KW-1185">Reference proteome</keyword>
<evidence type="ECO:0000259" key="8">
    <source>
        <dbReference type="PROSITE" id="PS50113"/>
    </source>
</evidence>
<dbReference type="InterPro" id="IPR036097">
    <property type="entry name" value="HisK_dim/P_sf"/>
</dbReference>
<dbReference type="PANTHER" id="PTHR43547:SF2">
    <property type="entry name" value="HYBRID SIGNAL TRANSDUCTION HISTIDINE KINASE C"/>
    <property type="match status" value="1"/>
</dbReference>
<dbReference type="InterPro" id="IPR000700">
    <property type="entry name" value="PAS-assoc_C"/>
</dbReference>
<comment type="caution">
    <text evidence="9">The sequence shown here is derived from an EMBL/GenBank/DDBJ whole genome shotgun (WGS) entry which is preliminary data.</text>
</comment>
<evidence type="ECO:0000256" key="5">
    <source>
        <dbReference type="SAM" id="Coils"/>
    </source>
</evidence>
<dbReference type="Pfam" id="PF08447">
    <property type="entry name" value="PAS_3"/>
    <property type="match status" value="2"/>
</dbReference>